<protein>
    <recommendedName>
        <fullName evidence="2">Protein kinase domain-containing protein</fullName>
    </recommendedName>
</protein>
<reference evidence="3 4" key="1">
    <citation type="submission" date="2024-04" db="EMBL/GenBank/DDBJ databases">
        <title>Tritrichomonas musculus Genome.</title>
        <authorList>
            <person name="Alves-Ferreira E."/>
            <person name="Grigg M."/>
            <person name="Lorenzi H."/>
            <person name="Galac M."/>
        </authorList>
    </citation>
    <scope>NUCLEOTIDE SEQUENCE [LARGE SCALE GENOMIC DNA]</scope>
    <source>
        <strain evidence="3 4">EAF2021</strain>
    </source>
</reference>
<dbReference type="EMBL" id="JAPFFF010000566">
    <property type="protein sequence ID" value="KAK8833967.1"/>
    <property type="molecule type" value="Genomic_DNA"/>
</dbReference>
<dbReference type="InterPro" id="IPR008271">
    <property type="entry name" value="Ser/Thr_kinase_AS"/>
</dbReference>
<feature type="region of interest" description="Disordered" evidence="1">
    <location>
        <begin position="1"/>
        <end position="54"/>
    </location>
</feature>
<organism evidence="3 4">
    <name type="scientific">Tritrichomonas musculus</name>
    <dbReference type="NCBI Taxonomy" id="1915356"/>
    <lineage>
        <taxon>Eukaryota</taxon>
        <taxon>Metamonada</taxon>
        <taxon>Parabasalia</taxon>
        <taxon>Tritrichomonadida</taxon>
        <taxon>Tritrichomonadidae</taxon>
        <taxon>Tritrichomonas</taxon>
    </lineage>
</organism>
<feature type="domain" description="Protein kinase" evidence="2">
    <location>
        <begin position="77"/>
        <end position="346"/>
    </location>
</feature>
<dbReference type="Proteomes" id="UP001470230">
    <property type="component" value="Unassembled WGS sequence"/>
</dbReference>
<evidence type="ECO:0000256" key="1">
    <source>
        <dbReference type="SAM" id="MobiDB-lite"/>
    </source>
</evidence>
<dbReference type="InterPro" id="IPR011009">
    <property type="entry name" value="Kinase-like_dom_sf"/>
</dbReference>
<dbReference type="SMART" id="SM00220">
    <property type="entry name" value="S_TKc"/>
    <property type="match status" value="1"/>
</dbReference>
<name>A0ABR2GK12_9EUKA</name>
<evidence type="ECO:0000313" key="4">
    <source>
        <dbReference type="Proteomes" id="UP001470230"/>
    </source>
</evidence>
<comment type="caution">
    <text evidence="3">The sequence shown here is derived from an EMBL/GenBank/DDBJ whole genome shotgun (WGS) entry which is preliminary data.</text>
</comment>
<feature type="compositionally biased region" description="Basic and acidic residues" evidence="1">
    <location>
        <begin position="1"/>
        <end position="30"/>
    </location>
</feature>
<dbReference type="SUPFAM" id="SSF56112">
    <property type="entry name" value="Protein kinase-like (PK-like)"/>
    <property type="match status" value="1"/>
</dbReference>
<dbReference type="Pfam" id="PF00069">
    <property type="entry name" value="Pkinase"/>
    <property type="match status" value="1"/>
</dbReference>
<dbReference type="InterPro" id="IPR051681">
    <property type="entry name" value="Ser/Thr_Kinases-Pseudokinases"/>
</dbReference>
<sequence length="375" mass="42543">MQDSQKKVKELEDKLKESDEELQESRKTIDGLEDELQNSKKTVSDSKSSSLTYNPFEELNGSTKDNYFIGEDESAYYKVVKKISEGATAIAFKVIDTRNDQVLCKKTLKVQNESNAFRNAQNAYKEFEAMCFVRHPGICQAIGMNIAEPIEGAEPNEEGETPTTISIYLEFLSRSLKECVDKKLLDNTLKARIVIDIVHALNFIHKHNMMHRDIKIENIMLNSAFEAKIVDFGLVRIDECFNGQDFVSNSLTKGIGTLAYMSPEMAGEEEYTNKTDVYSFGIVLHYIFVGRLPSYTMKDKMLGKKVPLPTASPQVSQLCVDLMSKCTDNNPEKRPSFQEILEHIRNSSYGLADEIDKGLVKRRDKELSFYESINA</sequence>
<accession>A0ABR2GK12</accession>
<proteinExistence type="predicted"/>
<dbReference type="PROSITE" id="PS50011">
    <property type="entry name" value="PROTEIN_KINASE_DOM"/>
    <property type="match status" value="1"/>
</dbReference>
<dbReference type="PROSITE" id="PS00108">
    <property type="entry name" value="PROTEIN_KINASE_ST"/>
    <property type="match status" value="1"/>
</dbReference>
<dbReference type="InterPro" id="IPR000719">
    <property type="entry name" value="Prot_kinase_dom"/>
</dbReference>
<evidence type="ECO:0000259" key="2">
    <source>
        <dbReference type="PROSITE" id="PS50011"/>
    </source>
</evidence>
<evidence type="ECO:0000313" key="3">
    <source>
        <dbReference type="EMBL" id="KAK8833967.1"/>
    </source>
</evidence>
<dbReference type="PANTHER" id="PTHR44329">
    <property type="entry name" value="SERINE/THREONINE-PROTEIN KINASE TNNI3K-RELATED"/>
    <property type="match status" value="1"/>
</dbReference>
<dbReference type="Gene3D" id="1.10.510.10">
    <property type="entry name" value="Transferase(Phosphotransferase) domain 1"/>
    <property type="match status" value="1"/>
</dbReference>
<dbReference type="PANTHER" id="PTHR44329:SF214">
    <property type="entry name" value="PROTEIN KINASE DOMAIN-CONTAINING PROTEIN"/>
    <property type="match status" value="1"/>
</dbReference>
<gene>
    <name evidence="3" type="ORF">M9Y10_037479</name>
</gene>
<feature type="compositionally biased region" description="Low complexity" evidence="1">
    <location>
        <begin position="39"/>
        <end position="50"/>
    </location>
</feature>
<keyword evidence="4" id="KW-1185">Reference proteome</keyword>